<feature type="transmembrane region" description="Helical" evidence="7">
    <location>
        <begin position="31"/>
        <end position="51"/>
    </location>
</feature>
<evidence type="ECO:0000256" key="2">
    <source>
        <dbReference type="ARBA" id="ARBA00011006"/>
    </source>
</evidence>
<proteinExistence type="inferred from homology"/>
<keyword evidence="5 7" id="KW-1133">Transmembrane helix</keyword>
<feature type="transmembrane region" description="Helical" evidence="7">
    <location>
        <begin position="6"/>
        <end position="24"/>
    </location>
</feature>
<sequence>MDGVGLYAEILIGMLAGWFAALALGRRHSLFTYMAVGLVGAVLGHAIAGGLDIHLVGVWGSLIAATVGSILFLAPFAIFRRR</sequence>
<dbReference type="RefSeq" id="WP_377366894.1">
    <property type="nucleotide sequence ID" value="NZ_JAOTJD010000001.1"/>
</dbReference>
<reference evidence="8 9" key="1">
    <citation type="submission" date="2022-09" db="EMBL/GenBank/DDBJ databases">
        <title>New species of Phenylobacterium.</title>
        <authorList>
            <person name="Mieszkin S."/>
        </authorList>
    </citation>
    <scope>NUCLEOTIDE SEQUENCE [LARGE SCALE GENOMIC DNA]</scope>
    <source>
        <strain evidence="8 9">HK31-G</strain>
    </source>
</reference>
<keyword evidence="3" id="KW-1003">Cell membrane</keyword>
<comment type="similarity">
    <text evidence="2">Belongs to the UPF0410 family.</text>
</comment>
<evidence type="ECO:0000313" key="9">
    <source>
        <dbReference type="Proteomes" id="UP001598130"/>
    </source>
</evidence>
<evidence type="ECO:0000256" key="3">
    <source>
        <dbReference type="ARBA" id="ARBA00022475"/>
    </source>
</evidence>
<evidence type="ECO:0000256" key="1">
    <source>
        <dbReference type="ARBA" id="ARBA00004651"/>
    </source>
</evidence>
<evidence type="ECO:0000256" key="6">
    <source>
        <dbReference type="ARBA" id="ARBA00023136"/>
    </source>
</evidence>
<organism evidence="8 9">
    <name type="scientific">Phenylobacterium ferrooxidans</name>
    <dbReference type="NCBI Taxonomy" id="2982689"/>
    <lineage>
        <taxon>Bacteria</taxon>
        <taxon>Pseudomonadati</taxon>
        <taxon>Pseudomonadota</taxon>
        <taxon>Alphaproteobacteria</taxon>
        <taxon>Caulobacterales</taxon>
        <taxon>Caulobacteraceae</taxon>
        <taxon>Phenylobacterium</taxon>
    </lineage>
</organism>
<protein>
    <submittedName>
        <fullName evidence="8">GlsB/YeaQ/YmgE family stress response membrane protein</fullName>
    </submittedName>
</protein>
<dbReference type="EMBL" id="JAOTJD010000001">
    <property type="protein sequence ID" value="MFD3262595.1"/>
    <property type="molecule type" value="Genomic_DNA"/>
</dbReference>
<evidence type="ECO:0000313" key="8">
    <source>
        <dbReference type="EMBL" id="MFD3262595.1"/>
    </source>
</evidence>
<keyword evidence="9" id="KW-1185">Reference proteome</keyword>
<keyword evidence="6 7" id="KW-0472">Membrane</keyword>
<dbReference type="InterPro" id="IPR007341">
    <property type="entry name" value="Transgly_assoc"/>
</dbReference>
<dbReference type="Proteomes" id="UP001598130">
    <property type="component" value="Unassembled WGS sequence"/>
</dbReference>
<evidence type="ECO:0000256" key="7">
    <source>
        <dbReference type="SAM" id="Phobius"/>
    </source>
</evidence>
<comment type="caution">
    <text evidence="8">The sequence shown here is derived from an EMBL/GenBank/DDBJ whole genome shotgun (WGS) entry which is preliminary data.</text>
</comment>
<name>A0ABW6CLA3_9CAUL</name>
<dbReference type="Pfam" id="PF04226">
    <property type="entry name" value="Transgly_assoc"/>
    <property type="match status" value="1"/>
</dbReference>
<comment type="subcellular location">
    <subcellularLocation>
        <location evidence="1">Cell membrane</location>
        <topology evidence="1">Multi-pass membrane protein</topology>
    </subcellularLocation>
</comment>
<evidence type="ECO:0000256" key="5">
    <source>
        <dbReference type="ARBA" id="ARBA00022989"/>
    </source>
</evidence>
<evidence type="ECO:0000256" key="4">
    <source>
        <dbReference type="ARBA" id="ARBA00022692"/>
    </source>
</evidence>
<accession>A0ABW6CLA3</accession>
<feature type="transmembrane region" description="Helical" evidence="7">
    <location>
        <begin position="57"/>
        <end position="79"/>
    </location>
</feature>
<keyword evidence="4 7" id="KW-0812">Transmembrane</keyword>
<gene>
    <name evidence="8" type="ORF">OCL97_01305</name>
</gene>